<sequence length="1029" mass="115621">MSNTAKNPSIPELRIDMENRPNINLNRERPELSLSKSPALPLPNSTLPSPSWPTRPPSFKRLSKSSIYHNGKSNISSHTVGSRLSVQSRASGLSIREQRAWDTISMHEGVADSDISAPLPSLVAGDSGSSSPVPHDLIDLASISDSSISSGSQPDKAMSTFLMSQYLFQRFQRKGLIPNSNKLEQYSTHGLLVRRAAGNYISQPMSISPSLLNAVANLDVYVAFTMKSYITEPIFKALPLNATELELKKGGDRYQVVDSLEEIAQASPKDISRFQYICFVREERVVLLWHDSIKEIVDHAAKVEEVFLSQILNIDVSSPMSESIPATPLNEKVFSTLYEAPEVTIEKMAYHKSIQGEEDEKKSTVDVQVKEVSPYDVERGTLCGESLARVSYPYTSIYLGIAMAAVAVLVFGQLVRVLITEALADQYYVRFALAAAIPVLLPLTWFFAGTFIIFIAQIIGPVGGLRENSRFYSACPPNVKQAMQVGFKPPHITIQMPVYKESLNIVIKPTVDSLKQAISQYELQGGTASIFINDDGIQAIPVEEARKRIEYYRNSNIGWVARPRNGHNDFVRGGKFKKASNMNFALGLSLATEQKLVELVRERHGSKPVLTGHKEQELYSQAMSLAIKENGWAWAGGNIRIGEHLLIVDSDTRVPKNCLMYSAAEMYLNPEVAILQHSSGVMNVTGSFFENGMEFFTDLVYSAIRFCCGSGEPAPFVGHNAFIRWQALQSVVFRDKDGQDKWWSESHVSEDFDLSFRLQSRGNITRLAAYHTGEDAFQEGVSLTVYDELSRWRKYAYGSTEIMFNPFIYWFTRGPIAKGFRQYLGTSYISLASKFHVTAYLFSYHAMASSLPLTLLNYILVGWFKGDFDQFFIQSWQTFMATVFVFNVVGNFALAVLRYRLSERPFFYSLFDNLRWAPFLIIFFGGLSFHLNTIILSYLFSIPVQDWVGTQKEVENSNFFKEAGKIVRGFKWMYLSMFLLTGGMIYLGTVAPREWSVKDYTAITPLAFNIICHCLLPLVLNPDLTKVHF</sequence>
<evidence type="ECO:0000313" key="5">
    <source>
        <dbReference type="EMBL" id="KAK6498471.1"/>
    </source>
</evidence>
<dbReference type="EMBL" id="JAVHJL010000008">
    <property type="protein sequence ID" value="KAK6498471.1"/>
    <property type="molecule type" value="Genomic_DNA"/>
</dbReference>
<keyword evidence="2" id="KW-0472">Membrane</keyword>
<evidence type="ECO:0000313" key="6">
    <source>
        <dbReference type="Proteomes" id="UP001370758"/>
    </source>
</evidence>
<feature type="transmembrane region" description="Helical" evidence="2">
    <location>
        <begin position="397"/>
        <end position="419"/>
    </location>
</feature>
<keyword evidence="6" id="KW-1185">Reference proteome</keyword>
<feature type="domain" description="DUF7928" evidence="4">
    <location>
        <begin position="162"/>
        <end position="312"/>
    </location>
</feature>
<keyword evidence="2" id="KW-0812">Transmembrane</keyword>
<keyword evidence="2" id="KW-1133">Transmembrane helix</keyword>
<reference evidence="5 6" key="1">
    <citation type="submission" date="2023-08" db="EMBL/GenBank/DDBJ databases">
        <authorList>
            <person name="Palmer J.M."/>
        </authorList>
    </citation>
    <scope>NUCLEOTIDE SEQUENCE [LARGE SCALE GENOMIC DNA]</scope>
    <source>
        <strain evidence="5 6">TWF481</strain>
    </source>
</reference>
<proteinExistence type="predicted"/>
<feature type="region of interest" description="Disordered" evidence="1">
    <location>
        <begin position="1"/>
        <end position="64"/>
    </location>
</feature>
<dbReference type="Proteomes" id="UP001370758">
    <property type="component" value="Unassembled WGS sequence"/>
</dbReference>
<dbReference type="PANTHER" id="PTHR35408">
    <property type="entry name" value="CHROMOSOME 15, WHOLE GENOME SHOTGUN SEQUENCE"/>
    <property type="match status" value="1"/>
</dbReference>
<feature type="transmembrane region" description="Helical" evidence="2">
    <location>
        <begin position="842"/>
        <end position="864"/>
    </location>
</feature>
<name>A0AAV9W059_9PEZI</name>
<feature type="compositionally biased region" description="Low complexity" evidence="1">
    <location>
        <begin position="32"/>
        <end position="49"/>
    </location>
</feature>
<comment type="caution">
    <text evidence="5">The sequence shown here is derived from an EMBL/GenBank/DDBJ whole genome shotgun (WGS) entry which is preliminary data.</text>
</comment>
<dbReference type="SUPFAM" id="SSF53448">
    <property type="entry name" value="Nucleotide-diphospho-sugar transferases"/>
    <property type="match status" value="1"/>
</dbReference>
<dbReference type="Gene3D" id="3.90.550.10">
    <property type="entry name" value="Spore Coat Polysaccharide Biosynthesis Protein SpsA, Chain A"/>
    <property type="match status" value="1"/>
</dbReference>
<protein>
    <recommendedName>
        <fullName evidence="7">Glycosyltransferase 2-like domain-containing protein</fullName>
    </recommendedName>
</protein>
<dbReference type="InterPro" id="IPR057688">
    <property type="entry name" value="DUF7928"/>
</dbReference>
<dbReference type="AlphaFoldDB" id="A0AAV9W059"/>
<dbReference type="Pfam" id="PF13632">
    <property type="entry name" value="Glyco_trans_2_3"/>
    <property type="match status" value="1"/>
</dbReference>
<organism evidence="5 6">
    <name type="scientific">Arthrobotrys musiformis</name>
    <dbReference type="NCBI Taxonomy" id="47236"/>
    <lineage>
        <taxon>Eukaryota</taxon>
        <taxon>Fungi</taxon>
        <taxon>Dikarya</taxon>
        <taxon>Ascomycota</taxon>
        <taxon>Pezizomycotina</taxon>
        <taxon>Orbiliomycetes</taxon>
        <taxon>Orbiliales</taxon>
        <taxon>Orbiliaceae</taxon>
        <taxon>Arthrobotrys</taxon>
    </lineage>
</organism>
<dbReference type="Pfam" id="PF25550">
    <property type="entry name" value="DUF7928"/>
    <property type="match status" value="1"/>
</dbReference>
<feature type="transmembrane region" description="Helical" evidence="2">
    <location>
        <begin position="916"/>
        <end position="940"/>
    </location>
</feature>
<dbReference type="InterPro" id="IPR001173">
    <property type="entry name" value="Glyco_trans_2-like"/>
</dbReference>
<feature type="transmembrane region" description="Helical" evidence="2">
    <location>
        <begin position="876"/>
        <end position="896"/>
    </location>
</feature>
<feature type="domain" description="Glycosyltransferase 2-like" evidence="3">
    <location>
        <begin position="645"/>
        <end position="860"/>
    </location>
</feature>
<evidence type="ECO:0000259" key="4">
    <source>
        <dbReference type="Pfam" id="PF25550"/>
    </source>
</evidence>
<feature type="transmembrane region" description="Helical" evidence="2">
    <location>
        <begin position="1002"/>
        <end position="1020"/>
    </location>
</feature>
<gene>
    <name evidence="5" type="ORF">TWF481_011062</name>
</gene>
<evidence type="ECO:0000259" key="3">
    <source>
        <dbReference type="Pfam" id="PF13632"/>
    </source>
</evidence>
<evidence type="ECO:0008006" key="7">
    <source>
        <dbReference type="Google" id="ProtNLM"/>
    </source>
</evidence>
<accession>A0AAV9W059</accession>
<dbReference type="PANTHER" id="PTHR35408:SF2">
    <property type="entry name" value="GLYCOSYLTRANSFERASE 2-LIKE DOMAIN-CONTAINING PROTEIN"/>
    <property type="match status" value="1"/>
</dbReference>
<evidence type="ECO:0000256" key="2">
    <source>
        <dbReference type="SAM" id="Phobius"/>
    </source>
</evidence>
<feature type="transmembrane region" description="Helical" evidence="2">
    <location>
        <begin position="431"/>
        <end position="459"/>
    </location>
</feature>
<evidence type="ECO:0000256" key="1">
    <source>
        <dbReference type="SAM" id="MobiDB-lite"/>
    </source>
</evidence>
<feature type="transmembrane region" description="Helical" evidence="2">
    <location>
        <begin position="972"/>
        <end position="990"/>
    </location>
</feature>
<dbReference type="InterPro" id="IPR029044">
    <property type="entry name" value="Nucleotide-diphossugar_trans"/>
</dbReference>